<dbReference type="EMBL" id="LN714477">
    <property type="protein sequence ID" value="CEL64939.1"/>
    <property type="molecule type" value="Genomic_DNA"/>
</dbReference>
<reference evidence="2" key="2">
    <citation type="submission" date="2011-03" db="EMBL/GenBank/DDBJ databases">
        <title>Comparative genomics and transcriptomics of Neospora caninum and Toxoplasma gondii.</title>
        <authorList>
            <person name="Reid A.J."/>
            <person name="Sohal A."/>
            <person name="Harris D."/>
            <person name="Quail M."/>
            <person name="Sanders M."/>
            <person name="Berriman M."/>
            <person name="Wastling J.M."/>
            <person name="Pain A."/>
        </authorList>
    </citation>
    <scope>NUCLEOTIDE SEQUENCE</scope>
    <source>
        <strain evidence="2">Liverpool</strain>
    </source>
</reference>
<evidence type="ECO:0000313" key="4">
    <source>
        <dbReference type="Proteomes" id="UP000007494"/>
    </source>
</evidence>
<dbReference type="VEuPathDB" id="ToxoDB:NCLIV_008060"/>
<keyword evidence="4" id="KW-1185">Reference proteome</keyword>
<evidence type="ECO:0000256" key="1">
    <source>
        <dbReference type="SAM" id="MobiDB-lite"/>
    </source>
</evidence>
<evidence type="ECO:0000313" key="3">
    <source>
        <dbReference type="EMBL" id="CEL64939.1"/>
    </source>
</evidence>
<dbReference type="AlphaFoldDB" id="F0V9A8"/>
<dbReference type="eggNOG" id="ENOG502QYI2">
    <property type="taxonomic scope" value="Eukaryota"/>
</dbReference>
<name>F0V9A8_NEOCL</name>
<dbReference type="OMA" id="KANEPHT"/>
<protein>
    <submittedName>
        <fullName evidence="2">Uncharacterized protein</fullName>
    </submittedName>
</protein>
<dbReference type="OrthoDB" id="332503at2759"/>
<dbReference type="EMBL" id="FR823383">
    <property type="protein sequence ID" value="CBZ50333.1"/>
    <property type="molecule type" value="Genomic_DNA"/>
</dbReference>
<proteinExistence type="predicted"/>
<feature type="region of interest" description="Disordered" evidence="1">
    <location>
        <begin position="251"/>
        <end position="288"/>
    </location>
</feature>
<dbReference type="GeneID" id="13441359"/>
<dbReference type="InParanoid" id="F0V9A8"/>
<reference evidence="2" key="1">
    <citation type="submission" date="2011-02" db="EMBL/GenBank/DDBJ databases">
        <authorList>
            <person name="Aslett M."/>
        </authorList>
    </citation>
    <scope>NUCLEOTIDE SEQUENCE</scope>
    <source>
        <strain evidence="2">Liverpool</strain>
    </source>
</reference>
<reference evidence="4" key="3">
    <citation type="journal article" date="2012" name="PLoS Pathog.">
        <title>Comparative genomics of the apicomplexan parasites Toxoplasma gondii and Neospora caninum: Coccidia differing in host range and transmission strategy.</title>
        <authorList>
            <person name="Reid A.J."/>
            <person name="Vermont S.J."/>
            <person name="Cotton J.A."/>
            <person name="Harris D."/>
            <person name="Hill-Cawthorne G.A."/>
            <person name="Konen-Waisman S."/>
            <person name="Latham S.M."/>
            <person name="Mourier T."/>
            <person name="Norton R."/>
            <person name="Quail M.A."/>
            <person name="Sanders M."/>
            <person name="Shanmugam D."/>
            <person name="Sohal A."/>
            <person name="Wasmuth J.D."/>
            <person name="Brunk B."/>
            <person name="Grigg M.E."/>
            <person name="Howard J.C."/>
            <person name="Parkinson J."/>
            <person name="Roos D.S."/>
            <person name="Trees A.J."/>
            <person name="Berriman M."/>
            <person name="Pain A."/>
            <person name="Wastling J.M."/>
        </authorList>
    </citation>
    <scope>NUCLEOTIDE SEQUENCE [LARGE SCALE GENOMIC DNA]</scope>
    <source>
        <strain evidence="4">Liverpool</strain>
    </source>
</reference>
<feature type="region of interest" description="Disordered" evidence="1">
    <location>
        <begin position="154"/>
        <end position="184"/>
    </location>
</feature>
<accession>F0V9A8</accession>
<dbReference type="Proteomes" id="UP000007494">
    <property type="component" value="Chromosome III"/>
</dbReference>
<organism evidence="2 4">
    <name type="scientific">Neospora caninum (strain Liverpool)</name>
    <dbReference type="NCBI Taxonomy" id="572307"/>
    <lineage>
        <taxon>Eukaryota</taxon>
        <taxon>Sar</taxon>
        <taxon>Alveolata</taxon>
        <taxon>Apicomplexa</taxon>
        <taxon>Conoidasida</taxon>
        <taxon>Coccidia</taxon>
        <taxon>Eucoccidiorida</taxon>
        <taxon>Eimeriorina</taxon>
        <taxon>Sarcocystidae</taxon>
        <taxon>Neospora</taxon>
    </lineage>
</organism>
<sequence>MHSHFEMIGLSDLGKQALRKLLWLVAVVVSLEFLVNSISCATEASSPELGGVRISGHVNEENPSLLLGGQAPQIGRVRDFDSTGCASAPCEWPVVGASSLEPQSELRKLGASHMLEKAIETAGVAASDLLRPHLGALAAGVNTYFPQAVASLTPLPPSGSSRQDDSSHYASQRAPPPQARGGRGELVPFSQAAVALSHPTGLHHDVVADLARHPAFLFTSSTTSVRDSIAGSAPALTRVSVLRDTLSAAGSVLPRPRSSNGRVDLDHGVSGSEQDGLPGSYTPQSKQETDDRIFTKVDMQLPASPGSLSTDSLAAVQQHDASTGVVPHPVGFVLKPRPPVADDKWAAVSERKWVEDKNVNTVREETMKRLRQEIDETAKKRKASLEVRTNESGNRVAEGLLPLLFNPDVANAAAAGVMVECKNPVFSVPLGGFVTLDLRGLDNDIYQLFLSGVMSGKQDIELDVWNSAGIYYEQETRFECRELGTSKMKFFIAGKPTYNLVPKVIFFCSATVVCTTNPAWKAPFHKHMLVEH</sequence>
<gene>
    <name evidence="3" type="ORF">BN1204_008060</name>
    <name evidence="2" type="ORF">NCLIV_008060</name>
</gene>
<reference evidence="3" key="4">
    <citation type="journal article" date="2015" name="PLoS ONE">
        <title>Comprehensive Evaluation of Toxoplasma gondii VEG and Neospora caninum LIV Genomes with Tachyzoite Stage Transcriptome and Proteome Defines Novel Transcript Features.</title>
        <authorList>
            <person name="Ramaprasad A."/>
            <person name="Mourier T."/>
            <person name="Naeem R."/>
            <person name="Malas T.B."/>
            <person name="Moussa E."/>
            <person name="Panigrahi A."/>
            <person name="Vermont S.J."/>
            <person name="Otto T.D."/>
            <person name="Wastling J."/>
            <person name="Pain A."/>
        </authorList>
    </citation>
    <scope>NUCLEOTIDE SEQUENCE</scope>
    <source>
        <strain evidence="3">Liverpool</strain>
    </source>
</reference>
<evidence type="ECO:0000313" key="2">
    <source>
        <dbReference type="EMBL" id="CBZ50333.1"/>
    </source>
</evidence>
<dbReference type="RefSeq" id="XP_003880367.1">
    <property type="nucleotide sequence ID" value="XM_003880318.1"/>
</dbReference>